<protein>
    <recommendedName>
        <fullName evidence="2">Trypsin-co-occurring domain-containing protein</fullName>
    </recommendedName>
</protein>
<evidence type="ECO:0000313" key="4">
    <source>
        <dbReference type="Proteomes" id="UP000195755"/>
    </source>
</evidence>
<feature type="region of interest" description="Disordered" evidence="1">
    <location>
        <begin position="91"/>
        <end position="117"/>
    </location>
</feature>
<name>A0A1Z2L318_9ACTN</name>
<evidence type="ECO:0000259" key="2">
    <source>
        <dbReference type="Pfam" id="PF19631"/>
    </source>
</evidence>
<dbReference type="Proteomes" id="UP000195755">
    <property type="component" value="Chromosome"/>
</dbReference>
<feature type="domain" description="Trypsin-co-occurring" evidence="2">
    <location>
        <begin position="13"/>
        <end position="90"/>
    </location>
</feature>
<sequence length="117" mass="12378">MGNDSRFSHLEDIELADAVQAVREGLTTAAARGQGEEIVFDVGEISMEFTVEIRRDATGKGGVKAWVISADAEASRGSTRTHRVAFTLTPKDARTGGGVRVGNERPGGVSRFGSTGR</sequence>
<dbReference type="KEGG" id="salj:SMD11_3014"/>
<accession>A0A1Z2L318</accession>
<dbReference type="RefSeq" id="WP_087926913.1">
    <property type="nucleotide sequence ID" value="NZ_CP021744.1"/>
</dbReference>
<proteinExistence type="predicted"/>
<organism evidence="3 4">
    <name type="scientific">Streptomyces albireticuli</name>
    <dbReference type="NCBI Taxonomy" id="1940"/>
    <lineage>
        <taxon>Bacteria</taxon>
        <taxon>Bacillati</taxon>
        <taxon>Actinomycetota</taxon>
        <taxon>Actinomycetes</taxon>
        <taxon>Kitasatosporales</taxon>
        <taxon>Streptomycetaceae</taxon>
        <taxon>Streptomyces</taxon>
    </lineage>
</organism>
<evidence type="ECO:0000256" key="1">
    <source>
        <dbReference type="SAM" id="MobiDB-lite"/>
    </source>
</evidence>
<gene>
    <name evidence="3" type="ORF">SMD11_3014</name>
</gene>
<dbReference type="InterPro" id="IPR045608">
    <property type="entry name" value="Trypco2"/>
</dbReference>
<dbReference type="AlphaFoldDB" id="A0A1Z2L318"/>
<dbReference type="OrthoDB" id="3696289at2"/>
<dbReference type="EMBL" id="CP021744">
    <property type="protein sequence ID" value="ARZ68658.1"/>
    <property type="molecule type" value="Genomic_DNA"/>
</dbReference>
<dbReference type="Pfam" id="PF19631">
    <property type="entry name" value="Trypco2"/>
    <property type="match status" value="1"/>
</dbReference>
<reference evidence="3 4" key="1">
    <citation type="submission" date="2017-06" db="EMBL/GenBank/DDBJ databases">
        <title>Streptomyces albireticuli Genome sequencing and assembly.</title>
        <authorList>
            <person name="Wang Y."/>
            <person name="Du B."/>
            <person name="Ding Y."/>
            <person name="Liu H."/>
            <person name="Hou Q."/>
            <person name="Liu K."/>
            <person name="Yao L."/>
            <person name="Wang C."/>
        </authorList>
    </citation>
    <scope>NUCLEOTIDE SEQUENCE [LARGE SCALE GENOMIC DNA]</scope>
    <source>
        <strain evidence="3 4">MDJK11</strain>
    </source>
</reference>
<evidence type="ECO:0000313" key="3">
    <source>
        <dbReference type="EMBL" id="ARZ68658.1"/>
    </source>
</evidence>